<dbReference type="STRING" id="1400863.BN873_150083"/>
<reference evidence="2" key="2">
    <citation type="submission" date="2014-03" db="EMBL/GenBank/DDBJ databases">
        <title>Candidatus Competibacter-lineage genomes retrieved from metagenomes reveal functional metabolic diversity.</title>
        <authorList>
            <person name="McIlroy S.J."/>
            <person name="Albertsen M."/>
            <person name="Andresen E.K."/>
            <person name="Saunders A.M."/>
            <person name="Kristiansen R."/>
            <person name="Stokholm-Bjerregaard M."/>
            <person name="Nielsen K.L."/>
            <person name="Nielsen P.H."/>
        </authorList>
    </citation>
    <scope>NUCLEOTIDE SEQUENCE</scope>
    <source>
        <strain evidence="2">Run_A_D11</strain>
    </source>
</reference>
<evidence type="ECO:0000313" key="2">
    <source>
        <dbReference type="EMBL" id="CDI01295.1"/>
    </source>
</evidence>
<organism evidence="2 3">
    <name type="scientific">Candidatus Competibacter denitrificans Run_A_D11</name>
    <dbReference type="NCBI Taxonomy" id="1400863"/>
    <lineage>
        <taxon>Bacteria</taxon>
        <taxon>Pseudomonadati</taxon>
        <taxon>Pseudomonadota</taxon>
        <taxon>Gammaproteobacteria</taxon>
        <taxon>Candidatus Competibacteraceae</taxon>
        <taxon>Candidatus Competibacter</taxon>
    </lineage>
</organism>
<evidence type="ECO:0000259" key="1">
    <source>
        <dbReference type="PROSITE" id="PS50914"/>
    </source>
</evidence>
<name>W6M6D6_9GAMM</name>
<dbReference type="PANTHER" id="PTHR34606:SF4">
    <property type="entry name" value="OUTER MEMBRANE LIPOPROTEIN DOLP"/>
    <property type="match status" value="1"/>
</dbReference>
<dbReference type="PROSITE" id="PS50914">
    <property type="entry name" value="BON"/>
    <property type="match status" value="2"/>
</dbReference>
<dbReference type="Pfam" id="PF04972">
    <property type="entry name" value="BON"/>
    <property type="match status" value="2"/>
</dbReference>
<keyword evidence="3" id="KW-1185">Reference proteome</keyword>
<comment type="caution">
    <text evidence="2">The sequence shown here is derived from an EMBL/GenBank/DDBJ whole genome shotgun (WGS) entry which is preliminary data.</text>
</comment>
<dbReference type="AlphaFoldDB" id="W6M6D6"/>
<gene>
    <name evidence="2" type="primary">ecfH</name>
    <name evidence="2" type="ORF">BN873_150083</name>
</gene>
<dbReference type="OrthoDB" id="9783990at2"/>
<dbReference type="RefSeq" id="WP_048670409.1">
    <property type="nucleotide sequence ID" value="NZ_CBTJ020000020.1"/>
</dbReference>
<proteinExistence type="predicted"/>
<dbReference type="PANTHER" id="PTHR34606">
    <property type="entry name" value="BON DOMAIN-CONTAINING PROTEIN"/>
    <property type="match status" value="1"/>
</dbReference>
<feature type="domain" description="BON" evidence="1">
    <location>
        <begin position="126"/>
        <end position="195"/>
    </location>
</feature>
<feature type="domain" description="BON" evidence="1">
    <location>
        <begin position="49"/>
        <end position="117"/>
    </location>
</feature>
<dbReference type="InterPro" id="IPR051686">
    <property type="entry name" value="Lipoprotein_DolP"/>
</dbReference>
<sequence>MKARQLMLASAVLVGSLLSSGCVGLLVGGTAAVGVGMAHDRRTTGTLVDDQTIGLKVTAALDRQLPSGNRISATSYNAVVLLTGEAASEDMRRQAEFIARGVMPPPREVYNEVVVGPASPLSARSNDALLTTKAKAALFKIQIKDFDPTRVKVVTDRSVVYLLGLVRPSEGDAAANVVSQIGGVHQVVTLFEFIN</sequence>
<evidence type="ECO:0000313" key="3">
    <source>
        <dbReference type="Proteomes" id="UP000035760"/>
    </source>
</evidence>
<accession>W6M6D6</accession>
<reference evidence="2" key="1">
    <citation type="submission" date="2013-07" db="EMBL/GenBank/DDBJ databases">
        <authorList>
            <person name="McIlroy S."/>
        </authorList>
    </citation>
    <scope>NUCLEOTIDE SEQUENCE [LARGE SCALE GENOMIC DNA]</scope>
    <source>
        <strain evidence="2">Run_A_D11</strain>
    </source>
</reference>
<protein>
    <recommendedName>
        <fullName evidence="1">BON domain-containing protein</fullName>
    </recommendedName>
</protein>
<dbReference type="InterPro" id="IPR007055">
    <property type="entry name" value="BON_dom"/>
</dbReference>
<dbReference type="Proteomes" id="UP000035760">
    <property type="component" value="Unassembled WGS sequence"/>
</dbReference>
<dbReference type="PROSITE" id="PS51257">
    <property type="entry name" value="PROKAR_LIPOPROTEIN"/>
    <property type="match status" value="1"/>
</dbReference>
<dbReference type="EMBL" id="CBTJ020000020">
    <property type="protein sequence ID" value="CDI01295.1"/>
    <property type="molecule type" value="Genomic_DNA"/>
</dbReference>